<proteinExistence type="predicted"/>
<comment type="caution">
    <text evidence="3">The sequence shown here is derived from an EMBL/GenBank/DDBJ whole genome shotgun (WGS) entry which is preliminary data.</text>
</comment>
<accession>A0A2N7VK17</accession>
<organism evidence="3 4">
    <name type="scientific">Trinickia dabaoshanensis</name>
    <dbReference type="NCBI Taxonomy" id="564714"/>
    <lineage>
        <taxon>Bacteria</taxon>
        <taxon>Pseudomonadati</taxon>
        <taxon>Pseudomonadota</taxon>
        <taxon>Betaproteobacteria</taxon>
        <taxon>Burkholderiales</taxon>
        <taxon>Burkholderiaceae</taxon>
        <taxon>Trinickia</taxon>
    </lineage>
</organism>
<dbReference type="EMBL" id="PNYA01000019">
    <property type="protein sequence ID" value="PMS17482.1"/>
    <property type="molecule type" value="Genomic_DNA"/>
</dbReference>
<dbReference type="Proteomes" id="UP000235616">
    <property type="component" value="Unassembled WGS sequence"/>
</dbReference>
<feature type="transmembrane region" description="Helical" evidence="1">
    <location>
        <begin position="96"/>
        <end position="121"/>
    </location>
</feature>
<name>A0A2N7VK17_9BURK</name>
<dbReference type="InterPro" id="IPR046554">
    <property type="entry name" value="DUF6708"/>
</dbReference>
<gene>
    <name evidence="3" type="ORF">C0Z18_20585</name>
</gene>
<evidence type="ECO:0000313" key="3">
    <source>
        <dbReference type="EMBL" id="PMS17482.1"/>
    </source>
</evidence>
<feature type="domain" description="DUF6708" evidence="2">
    <location>
        <begin position="115"/>
        <end position="313"/>
    </location>
</feature>
<evidence type="ECO:0000313" key="4">
    <source>
        <dbReference type="Proteomes" id="UP000235616"/>
    </source>
</evidence>
<dbReference type="Pfam" id="PF20455">
    <property type="entry name" value="DUF6708"/>
    <property type="match status" value="1"/>
</dbReference>
<keyword evidence="1" id="KW-0812">Transmembrane</keyword>
<evidence type="ECO:0000256" key="1">
    <source>
        <dbReference type="SAM" id="Phobius"/>
    </source>
</evidence>
<evidence type="ECO:0000259" key="2">
    <source>
        <dbReference type="Pfam" id="PF20455"/>
    </source>
</evidence>
<sequence length="323" mass="35806">MAFDGLSWYRLNRPVTERESAARLSTTKSCSETAMDGDTVFSMSDACLEASDGNYRDKGRGLVIFALPGMGAFAATAFVLWVILSPPEAVREHGQSGYVLPVFGPLLLFMLCLCAVCVWALTRACFGYTRNPVRFNRANRMVYVFRHNGSGGVLSVPWDKAFFYVERGSRAGLTRTAPYVVRCLVLDDNGKVVDTFSVGRRFVLATDENSPLGQRVMGQLYGCFEYYRRFMEEGPTAVPPVTQYLDTKVSLRNSLKLQFEDAPDIVKSGHPALWLLLLVTALPSFIEGTTHYIAQLTCREPRWPEDVERACNSSATVAQGVAS</sequence>
<dbReference type="AlphaFoldDB" id="A0A2N7VK17"/>
<protein>
    <recommendedName>
        <fullName evidence="2">DUF6708 domain-containing protein</fullName>
    </recommendedName>
</protein>
<reference evidence="3 4" key="1">
    <citation type="submission" date="2018-01" db="EMBL/GenBank/DDBJ databases">
        <title>Whole genome analyses suggest that Burkholderia sensu lato contains two further novel genera in the rhizoxinica-symbiotica group Mycetohabitans gen. nov., and Trinickia gen. nov.: implications for the evolution of diazotrophy and nodulation in the Burkholderiaceae.</title>
        <authorList>
            <person name="Estrada-de los Santos P."/>
            <person name="Palmer M."/>
            <person name="Chavez-Ramirez B."/>
            <person name="Beukes C."/>
            <person name="Steenkamp E.T."/>
            <person name="Hirsch A.M."/>
            <person name="Manyaka P."/>
            <person name="Maluk M."/>
            <person name="Lafos M."/>
            <person name="Crook M."/>
            <person name="Gross E."/>
            <person name="Simon M.F."/>
            <person name="Bueno dos Reis Junior F."/>
            <person name="Poole P.S."/>
            <person name="Venter S.N."/>
            <person name="James E.K."/>
        </authorList>
    </citation>
    <scope>NUCLEOTIDE SEQUENCE [LARGE SCALE GENOMIC DNA]</scope>
    <source>
        <strain evidence="3 4">GIMN1.004</strain>
    </source>
</reference>
<keyword evidence="1" id="KW-0472">Membrane</keyword>
<keyword evidence="4" id="KW-1185">Reference proteome</keyword>
<dbReference type="OrthoDB" id="8915060at2"/>
<feature type="transmembrane region" description="Helical" evidence="1">
    <location>
        <begin position="62"/>
        <end position="84"/>
    </location>
</feature>
<keyword evidence="1" id="KW-1133">Transmembrane helix</keyword>